<feature type="domain" description="NIF system FeS cluster assembly NifU N-terminal" evidence="1">
    <location>
        <begin position="2"/>
        <end position="105"/>
    </location>
</feature>
<reference evidence="2" key="1">
    <citation type="submission" date="2018-05" db="EMBL/GenBank/DDBJ databases">
        <authorList>
            <person name="Lanie J.A."/>
            <person name="Ng W.-L."/>
            <person name="Kazmierczak K.M."/>
            <person name="Andrzejewski T.M."/>
            <person name="Davidsen T.M."/>
            <person name="Wayne K.J."/>
            <person name="Tettelin H."/>
            <person name="Glass J.I."/>
            <person name="Rusch D."/>
            <person name="Podicherti R."/>
            <person name="Tsui H.-C.T."/>
            <person name="Winkler M.E."/>
        </authorList>
    </citation>
    <scope>NUCLEOTIDE SEQUENCE</scope>
</reference>
<dbReference type="GO" id="GO:0016226">
    <property type="term" value="P:iron-sulfur cluster assembly"/>
    <property type="evidence" value="ECO:0007669"/>
    <property type="project" value="InterPro"/>
</dbReference>
<dbReference type="GO" id="GO:0051536">
    <property type="term" value="F:iron-sulfur cluster binding"/>
    <property type="evidence" value="ECO:0007669"/>
    <property type="project" value="InterPro"/>
</dbReference>
<dbReference type="CDD" id="cd06664">
    <property type="entry name" value="IscU_like"/>
    <property type="match status" value="1"/>
</dbReference>
<protein>
    <recommendedName>
        <fullName evidence="1">NIF system FeS cluster assembly NifU N-terminal domain-containing protein</fullName>
    </recommendedName>
</protein>
<dbReference type="Pfam" id="PF01592">
    <property type="entry name" value="NifU_N"/>
    <property type="match status" value="1"/>
</dbReference>
<dbReference type="AlphaFoldDB" id="A0A382RAT8"/>
<proteinExistence type="predicted"/>
<dbReference type="NCBIfam" id="TIGR01994">
    <property type="entry name" value="SUF_scaf_2"/>
    <property type="match status" value="1"/>
</dbReference>
<feature type="non-terminal residue" evidence="2">
    <location>
        <position position="1"/>
    </location>
</feature>
<dbReference type="Gene3D" id="3.90.1010.10">
    <property type="match status" value="1"/>
</dbReference>
<dbReference type="GO" id="GO:0005506">
    <property type="term" value="F:iron ion binding"/>
    <property type="evidence" value="ECO:0007669"/>
    <property type="project" value="InterPro"/>
</dbReference>
<name>A0A382RAT8_9ZZZZ</name>
<dbReference type="PANTHER" id="PTHR10093">
    <property type="entry name" value="IRON-SULFUR CLUSTER ASSEMBLY ENZYME NIFU HOMOLOG"/>
    <property type="match status" value="1"/>
</dbReference>
<accession>A0A382RAT8</accession>
<sequence>VILDHCRNPRNAVVLDSPDVSCEAVNPFCGDEIRFQINLDDSNRVMEVGFQGEGCAINQAAGSIVSEALKGLTLSDVLELSKKFSSLMKVSLPREVAVAGEEAINLGELSALYKVREFPVRVKCALLAWSALDSGISTLS</sequence>
<evidence type="ECO:0000259" key="1">
    <source>
        <dbReference type="Pfam" id="PF01592"/>
    </source>
</evidence>
<dbReference type="InterPro" id="IPR002871">
    <property type="entry name" value="NIF_FeS_clus_asmbl_NifU_N"/>
</dbReference>
<dbReference type="EMBL" id="UINC01120060">
    <property type="protein sequence ID" value="SVC94295.1"/>
    <property type="molecule type" value="Genomic_DNA"/>
</dbReference>
<organism evidence="2">
    <name type="scientific">marine metagenome</name>
    <dbReference type="NCBI Taxonomy" id="408172"/>
    <lineage>
        <taxon>unclassified sequences</taxon>
        <taxon>metagenomes</taxon>
        <taxon>ecological metagenomes</taxon>
    </lineage>
</organism>
<gene>
    <name evidence="2" type="ORF">METZ01_LOCUS347149</name>
</gene>
<evidence type="ECO:0000313" key="2">
    <source>
        <dbReference type="EMBL" id="SVC94295.1"/>
    </source>
</evidence>
<dbReference type="SUPFAM" id="SSF82649">
    <property type="entry name" value="SufE/NifU"/>
    <property type="match status" value="1"/>
</dbReference>